<evidence type="ECO:0000313" key="3">
    <source>
        <dbReference type="EMBL" id="VWC98714.1"/>
    </source>
</evidence>
<organism evidence="3 4">
    <name type="scientific">Burkholderia lata (strain ATCC 17760 / DSM 23089 / LMG 22485 / NCIMB 9086 / R18194 / 383)</name>
    <dbReference type="NCBI Taxonomy" id="482957"/>
    <lineage>
        <taxon>Bacteria</taxon>
        <taxon>Pseudomonadati</taxon>
        <taxon>Pseudomonadota</taxon>
        <taxon>Betaproteobacteria</taxon>
        <taxon>Burkholderiales</taxon>
        <taxon>Burkholderiaceae</taxon>
        <taxon>Burkholderia</taxon>
        <taxon>Burkholderia cepacia complex</taxon>
    </lineage>
</organism>
<feature type="domain" description="Spore coat protein U/FanG" evidence="2">
    <location>
        <begin position="29"/>
        <end position="186"/>
    </location>
</feature>
<reference evidence="3 4" key="1">
    <citation type="submission" date="2019-09" db="EMBL/GenBank/DDBJ databases">
        <authorList>
            <person name="Depoorter E."/>
        </authorList>
    </citation>
    <scope>NUCLEOTIDE SEQUENCE [LARGE SCALE GENOMIC DNA]</scope>
    <source>
        <strain evidence="3">R-18109</strain>
    </source>
</reference>
<feature type="signal peptide" evidence="1">
    <location>
        <begin position="1"/>
        <end position="22"/>
    </location>
</feature>
<dbReference type="SMART" id="SM00972">
    <property type="entry name" value="SCPU"/>
    <property type="match status" value="1"/>
</dbReference>
<keyword evidence="1" id="KW-0732">Signal</keyword>
<proteinExistence type="predicted"/>
<keyword evidence="3" id="KW-0167">Capsid protein</keyword>
<dbReference type="Proteomes" id="UP000494260">
    <property type="component" value="Unassembled WGS sequence"/>
</dbReference>
<dbReference type="InterPro" id="IPR007893">
    <property type="entry name" value="Spore_coat_U/FanG"/>
</dbReference>
<dbReference type="RefSeq" id="WP_174952467.1">
    <property type="nucleotide sequence ID" value="NZ_CABVQH010000015.1"/>
</dbReference>
<feature type="chain" id="PRO_5026731664" evidence="1">
    <location>
        <begin position="23"/>
        <end position="189"/>
    </location>
</feature>
<protein>
    <submittedName>
        <fullName evidence="3">Spore coat protein U domain-contain protein</fullName>
    </submittedName>
</protein>
<dbReference type="InterPro" id="IPR053167">
    <property type="entry name" value="Spore_coat_component"/>
</dbReference>
<sequence>MNFFVKMLGFVSCVLIGSAVHAQTKLVSGTVNAKLVLTSGCAINAGGGSVGTTTNFGALDFGTQPSGFSGSLSAQATGSGTTPSSTQITCSPDVTSVKVTIDGGQNAGKGTAVGAGTRALANGSAYVPYEVYSDVAHANQYVANAAQTVSLTSPGTALALPIYGVVNKTSTSALAAGAYTDVLNVTVGW</sequence>
<dbReference type="AlphaFoldDB" id="A0A6P2WPV0"/>
<gene>
    <name evidence="3" type="ORF">BLA18109_04416</name>
</gene>
<dbReference type="PANTHER" id="PTHR37089:SF4">
    <property type="entry name" value="EXPORTED PROTEIN"/>
    <property type="match status" value="1"/>
</dbReference>
<evidence type="ECO:0000313" key="4">
    <source>
        <dbReference type="Proteomes" id="UP000494260"/>
    </source>
</evidence>
<accession>A0A6P2WPV0</accession>
<dbReference type="EMBL" id="CABVQH010000015">
    <property type="protein sequence ID" value="VWC98714.1"/>
    <property type="molecule type" value="Genomic_DNA"/>
</dbReference>
<evidence type="ECO:0000256" key="1">
    <source>
        <dbReference type="SAM" id="SignalP"/>
    </source>
</evidence>
<keyword evidence="3" id="KW-0946">Virion</keyword>
<evidence type="ECO:0000259" key="2">
    <source>
        <dbReference type="Pfam" id="PF05229"/>
    </source>
</evidence>
<dbReference type="Pfam" id="PF05229">
    <property type="entry name" value="SCPU"/>
    <property type="match status" value="1"/>
</dbReference>
<dbReference type="PANTHER" id="PTHR37089">
    <property type="entry name" value="PROTEIN U-RELATED"/>
    <property type="match status" value="1"/>
</dbReference>
<name>A0A6P2WPV0_BURL3</name>